<evidence type="ECO:0000256" key="1">
    <source>
        <dbReference type="ARBA" id="ARBA00022679"/>
    </source>
</evidence>
<dbReference type="InterPro" id="IPR043129">
    <property type="entry name" value="ATPase_NBD"/>
</dbReference>
<feature type="domain" description="Carbohydrate kinase FGGY N-terminal" evidence="3">
    <location>
        <begin position="12"/>
        <end position="260"/>
    </location>
</feature>
<feature type="non-terminal residue" evidence="4">
    <location>
        <position position="338"/>
    </location>
</feature>
<evidence type="ECO:0000259" key="3">
    <source>
        <dbReference type="Pfam" id="PF00370"/>
    </source>
</evidence>
<dbReference type="InterPro" id="IPR050406">
    <property type="entry name" value="FGGY_Carb_Kinase"/>
</dbReference>
<reference evidence="4" key="1">
    <citation type="submission" date="2018-05" db="EMBL/GenBank/DDBJ databases">
        <authorList>
            <person name="Lanie J.A."/>
            <person name="Ng W.-L."/>
            <person name="Kazmierczak K.M."/>
            <person name="Andrzejewski T.M."/>
            <person name="Davidsen T.M."/>
            <person name="Wayne K.J."/>
            <person name="Tettelin H."/>
            <person name="Glass J.I."/>
            <person name="Rusch D."/>
            <person name="Podicherti R."/>
            <person name="Tsui H.-C.T."/>
            <person name="Winkler M.E."/>
        </authorList>
    </citation>
    <scope>NUCLEOTIDE SEQUENCE</scope>
</reference>
<protein>
    <recommendedName>
        <fullName evidence="3">Carbohydrate kinase FGGY N-terminal domain-containing protein</fullName>
    </recommendedName>
</protein>
<sequence>MSGAVTEYQPPYVLTVDIGTSSVKAGLFDAQARGLPDCAESIPHSQVIANDGTSEEDADQIRLAVERAVDSVLFKAGERSFDIAGVGFDCMASTVLGLDSLGDPLTPVFTYADTRSAIDVEQLRKELDVPTTYDKTGVMQHTSYLPGRIRWLRRTQPKVADRISKYVDVSTYLFSKWFARQNVKASYCVSSWSGLFNRYELDWDHSLIGRLGINVENLPELAPWRDAEHGLASVYAERWPALKDLPFFLAVGDGAAVNVGTGCIDESKVALTVGTTGAMRILTKGPSPDVPPGLWAYRVGEDRTLLGGSFSEGGNVVQWAIDNLRLPPVERLDAELQK</sequence>
<organism evidence="4">
    <name type="scientific">marine metagenome</name>
    <dbReference type="NCBI Taxonomy" id="408172"/>
    <lineage>
        <taxon>unclassified sequences</taxon>
        <taxon>metagenomes</taxon>
        <taxon>ecological metagenomes</taxon>
    </lineage>
</organism>
<dbReference type="GO" id="GO:0016301">
    <property type="term" value="F:kinase activity"/>
    <property type="evidence" value="ECO:0007669"/>
    <property type="project" value="UniProtKB-KW"/>
</dbReference>
<dbReference type="PANTHER" id="PTHR43095">
    <property type="entry name" value="SUGAR KINASE"/>
    <property type="match status" value="1"/>
</dbReference>
<keyword evidence="2" id="KW-0418">Kinase</keyword>
<name>A0A382M4L0_9ZZZZ</name>
<dbReference type="EMBL" id="UINC01090323">
    <property type="protein sequence ID" value="SVC42161.1"/>
    <property type="molecule type" value="Genomic_DNA"/>
</dbReference>
<gene>
    <name evidence="4" type="ORF">METZ01_LOCUS295015</name>
</gene>
<accession>A0A382M4L0</accession>
<dbReference type="SUPFAM" id="SSF53067">
    <property type="entry name" value="Actin-like ATPase domain"/>
    <property type="match status" value="2"/>
</dbReference>
<dbReference type="GO" id="GO:0005975">
    <property type="term" value="P:carbohydrate metabolic process"/>
    <property type="evidence" value="ECO:0007669"/>
    <property type="project" value="InterPro"/>
</dbReference>
<dbReference type="Pfam" id="PF00370">
    <property type="entry name" value="FGGY_N"/>
    <property type="match status" value="1"/>
</dbReference>
<keyword evidence="1" id="KW-0808">Transferase</keyword>
<dbReference type="PANTHER" id="PTHR43095:SF2">
    <property type="entry name" value="GLUCONOKINASE"/>
    <property type="match status" value="1"/>
</dbReference>
<dbReference type="InterPro" id="IPR018484">
    <property type="entry name" value="FGGY_N"/>
</dbReference>
<proteinExistence type="predicted"/>
<evidence type="ECO:0000313" key="4">
    <source>
        <dbReference type="EMBL" id="SVC42161.1"/>
    </source>
</evidence>
<dbReference type="Gene3D" id="3.30.420.40">
    <property type="match status" value="2"/>
</dbReference>
<evidence type="ECO:0000256" key="2">
    <source>
        <dbReference type="ARBA" id="ARBA00022777"/>
    </source>
</evidence>
<dbReference type="AlphaFoldDB" id="A0A382M4L0"/>